<dbReference type="OrthoDB" id="3364132at2759"/>
<protein>
    <recommendedName>
        <fullName evidence="2">DUF7918 domain-containing protein</fullName>
    </recommendedName>
</protein>
<feature type="compositionally biased region" description="Basic residues" evidence="1">
    <location>
        <begin position="215"/>
        <end position="226"/>
    </location>
</feature>
<name>A0A164NT06_9AGAM</name>
<keyword evidence="4" id="KW-1185">Reference proteome</keyword>
<dbReference type="Pfam" id="PF25534">
    <property type="entry name" value="DUF7918"/>
    <property type="match status" value="1"/>
</dbReference>
<accession>A0A164NT06</accession>
<dbReference type="Proteomes" id="UP000076722">
    <property type="component" value="Unassembled WGS sequence"/>
</dbReference>
<dbReference type="EMBL" id="KV419441">
    <property type="protein sequence ID" value="KZS88009.1"/>
    <property type="molecule type" value="Genomic_DNA"/>
</dbReference>
<evidence type="ECO:0000259" key="2">
    <source>
        <dbReference type="Pfam" id="PF25534"/>
    </source>
</evidence>
<evidence type="ECO:0000256" key="1">
    <source>
        <dbReference type="SAM" id="MobiDB-lite"/>
    </source>
</evidence>
<gene>
    <name evidence="3" type="ORF">SISNIDRAFT_276283</name>
</gene>
<reference evidence="3 4" key="1">
    <citation type="journal article" date="2016" name="Mol. Biol. Evol.">
        <title>Comparative Genomics of Early-Diverging Mushroom-Forming Fungi Provides Insights into the Origins of Lignocellulose Decay Capabilities.</title>
        <authorList>
            <person name="Nagy L.G."/>
            <person name="Riley R."/>
            <person name="Tritt A."/>
            <person name="Adam C."/>
            <person name="Daum C."/>
            <person name="Floudas D."/>
            <person name="Sun H."/>
            <person name="Yadav J.S."/>
            <person name="Pangilinan J."/>
            <person name="Larsson K.H."/>
            <person name="Matsuura K."/>
            <person name="Barry K."/>
            <person name="Labutti K."/>
            <person name="Kuo R."/>
            <person name="Ohm R.A."/>
            <person name="Bhattacharya S.S."/>
            <person name="Shirouzu T."/>
            <person name="Yoshinaga Y."/>
            <person name="Martin F.M."/>
            <person name="Grigoriev I.V."/>
            <person name="Hibbett D.S."/>
        </authorList>
    </citation>
    <scope>NUCLEOTIDE SEQUENCE [LARGE SCALE GENOMIC DNA]</scope>
    <source>
        <strain evidence="3 4">HHB9708</strain>
    </source>
</reference>
<evidence type="ECO:0000313" key="4">
    <source>
        <dbReference type="Proteomes" id="UP000076722"/>
    </source>
</evidence>
<feature type="region of interest" description="Disordered" evidence="1">
    <location>
        <begin position="214"/>
        <end position="263"/>
    </location>
</feature>
<dbReference type="InterPro" id="IPR057678">
    <property type="entry name" value="DUF7918"/>
</dbReference>
<dbReference type="AlphaFoldDB" id="A0A164NT06"/>
<proteinExistence type="predicted"/>
<organism evidence="3 4">
    <name type="scientific">Sistotremastrum niveocremeum HHB9708</name>
    <dbReference type="NCBI Taxonomy" id="1314777"/>
    <lineage>
        <taxon>Eukaryota</taxon>
        <taxon>Fungi</taxon>
        <taxon>Dikarya</taxon>
        <taxon>Basidiomycota</taxon>
        <taxon>Agaricomycotina</taxon>
        <taxon>Agaricomycetes</taxon>
        <taxon>Sistotremastrales</taxon>
        <taxon>Sistotremastraceae</taxon>
        <taxon>Sertulicium</taxon>
        <taxon>Sertulicium niveocremeum</taxon>
    </lineage>
</organism>
<sequence>MPVCGDFQAWLECHSTRLPEYRIRPSAMTLQNQKASTSCYVATTAGQPFSICVNDLREDKILDVEVQVFFDGILTASVILDEFAKIDSCLTDIGTESLFVFGVPQVTDDDDVADNNQTRLNDLGTIRLSFEFVEVVERAEPRVLDDSTATVGPLPPVHEKLKMSGTHNAQLGPSVPSNPDTIYQVVEPLEGFPIYEMIFSCAPEDRLLAQGIIKRQPHSTGTKRRNNSIDNADNALPHKKRAPMARSGASRKEEVIDLTGDSD</sequence>
<evidence type="ECO:0000313" key="3">
    <source>
        <dbReference type="EMBL" id="KZS88009.1"/>
    </source>
</evidence>
<feature type="domain" description="DUF7918" evidence="2">
    <location>
        <begin position="12"/>
        <end position="215"/>
    </location>
</feature>
<dbReference type="STRING" id="1314777.A0A164NT06"/>